<dbReference type="Gene3D" id="2.10.80.10">
    <property type="entry name" value="Lipase, subunit A"/>
    <property type="match status" value="1"/>
</dbReference>
<evidence type="ECO:0000313" key="7">
    <source>
        <dbReference type="Proteomes" id="UP000694553"/>
    </source>
</evidence>
<protein>
    <submittedName>
        <fullName evidence="6">Prokineticin 1</fullName>
    </submittedName>
</protein>
<keyword evidence="3" id="KW-0964">Secreted</keyword>
<reference evidence="6" key="2">
    <citation type="submission" date="2025-08" db="UniProtKB">
        <authorList>
            <consortium name="Ensembl"/>
        </authorList>
    </citation>
    <scope>IDENTIFICATION</scope>
</reference>
<dbReference type="GO" id="GO:0005576">
    <property type="term" value="C:extracellular region"/>
    <property type="evidence" value="ECO:0007669"/>
    <property type="project" value="UniProtKB-SubCell"/>
</dbReference>
<dbReference type="PANTHER" id="PTHR18821">
    <property type="entry name" value="PROKINETICIN"/>
    <property type="match status" value="1"/>
</dbReference>
<dbReference type="Proteomes" id="UP000694553">
    <property type="component" value="Unassembled WGS sequence"/>
</dbReference>
<dbReference type="AlphaFoldDB" id="A0A8C3EEF1"/>
<dbReference type="SUPFAM" id="SSF57190">
    <property type="entry name" value="Colipase-like"/>
    <property type="match status" value="2"/>
</dbReference>
<evidence type="ECO:0000313" key="6">
    <source>
        <dbReference type="Ensembl" id="ENSCMUP00000020474.2"/>
    </source>
</evidence>
<accession>A0A8C3EEF1</accession>
<evidence type="ECO:0000256" key="1">
    <source>
        <dbReference type="ARBA" id="ARBA00004613"/>
    </source>
</evidence>
<dbReference type="InterPro" id="IPR009523">
    <property type="entry name" value="Prokineticin"/>
</dbReference>
<dbReference type="InterPro" id="IPR023569">
    <property type="entry name" value="Prokineticin_domain"/>
</dbReference>
<keyword evidence="5" id="KW-1015">Disulfide bond</keyword>
<keyword evidence="7" id="KW-1185">Reference proteome</keyword>
<comment type="subcellular location">
    <subcellularLocation>
        <location evidence="1">Secreted</location>
    </subcellularLocation>
</comment>
<gene>
    <name evidence="6" type="primary">PROK1</name>
</gene>
<sequence length="112" mass="12493">MGLCWELRERGALRRGDPRDVRENPTSSPCAPCQRDPPCGSGICCAVSLELRGLRVCTPLGQEGDECHPLSHKVPFLGKCQHHSCPCLPSLLCCRVLDSRYRCSIDFKNIHF</sequence>
<dbReference type="Ensembl" id="ENSCMUT00000021988.2">
    <property type="protein sequence ID" value="ENSCMUP00000020474.2"/>
    <property type="gene ID" value="ENSCMUG00000012633.2"/>
</dbReference>
<organism evidence="6 7">
    <name type="scientific">Corvus moneduloides</name>
    <name type="common">New Caledonian crow</name>
    <dbReference type="NCBI Taxonomy" id="1196302"/>
    <lineage>
        <taxon>Eukaryota</taxon>
        <taxon>Metazoa</taxon>
        <taxon>Chordata</taxon>
        <taxon>Craniata</taxon>
        <taxon>Vertebrata</taxon>
        <taxon>Euteleostomi</taxon>
        <taxon>Archelosauria</taxon>
        <taxon>Archosauria</taxon>
        <taxon>Dinosauria</taxon>
        <taxon>Saurischia</taxon>
        <taxon>Theropoda</taxon>
        <taxon>Coelurosauria</taxon>
        <taxon>Aves</taxon>
        <taxon>Neognathae</taxon>
        <taxon>Neoaves</taxon>
        <taxon>Telluraves</taxon>
        <taxon>Australaves</taxon>
        <taxon>Passeriformes</taxon>
        <taxon>Corvoidea</taxon>
        <taxon>Corvidae</taxon>
        <taxon>Corvus</taxon>
    </lineage>
</organism>
<proteinExistence type="inferred from homology"/>
<evidence type="ECO:0000256" key="2">
    <source>
        <dbReference type="ARBA" id="ARBA00006999"/>
    </source>
</evidence>
<reference evidence="6" key="3">
    <citation type="submission" date="2025-09" db="UniProtKB">
        <authorList>
            <consortium name="Ensembl"/>
        </authorList>
    </citation>
    <scope>IDENTIFICATION</scope>
</reference>
<evidence type="ECO:0000256" key="4">
    <source>
        <dbReference type="ARBA" id="ARBA00022729"/>
    </source>
</evidence>
<reference evidence="7" key="1">
    <citation type="submission" date="2019-10" db="EMBL/GenBank/DDBJ databases">
        <title>Corvus moneduloides (New Caledonian crow) genome, bCorMon1, primary haplotype.</title>
        <authorList>
            <person name="Rutz C."/>
            <person name="Fungtammasan C."/>
            <person name="Mountcastle J."/>
            <person name="Formenti G."/>
            <person name="Chow W."/>
            <person name="Howe K."/>
            <person name="Steele M.P."/>
            <person name="Fernandes J."/>
            <person name="Gilbert M.T.P."/>
            <person name="Fedrigo O."/>
            <person name="Jarvis E.D."/>
            <person name="Gemmell N."/>
        </authorList>
    </citation>
    <scope>NUCLEOTIDE SEQUENCE [LARGE SCALE GENOMIC DNA]</scope>
</reference>
<dbReference type="PANTHER" id="PTHR18821:SF7">
    <property type="entry name" value="PROKINETICIN-1"/>
    <property type="match status" value="1"/>
</dbReference>
<dbReference type="Pfam" id="PF06607">
    <property type="entry name" value="Prokineticin"/>
    <property type="match status" value="1"/>
</dbReference>
<keyword evidence="4" id="KW-0732">Signal</keyword>
<evidence type="ECO:0000256" key="5">
    <source>
        <dbReference type="ARBA" id="ARBA00023157"/>
    </source>
</evidence>
<dbReference type="OMA" id="LYKCAVI"/>
<evidence type="ECO:0000256" key="3">
    <source>
        <dbReference type="ARBA" id="ARBA00022525"/>
    </source>
</evidence>
<name>A0A8C3EEF1_CORMO</name>
<dbReference type="GO" id="GO:0001935">
    <property type="term" value="P:endothelial cell proliferation"/>
    <property type="evidence" value="ECO:0007669"/>
    <property type="project" value="TreeGrafter"/>
</dbReference>
<accession>A0A8U7NTQ7</accession>
<comment type="similarity">
    <text evidence="2">Belongs to the AVIT (prokineticin) family.</text>
</comment>